<dbReference type="EMBL" id="JAOB01000062">
    <property type="protein sequence ID" value="EUA27889.1"/>
    <property type="molecule type" value="Genomic_DNA"/>
</dbReference>
<sequence length="92" mass="10157">MPEGSRLAVAAARPRFCRADLAGDHPIARWSTHQVMRATASPWPAWRCSIPGARSRPNGIRVNPNVIAAVEYSRRHLTFWIVIDGGLKIVDG</sequence>
<accession>X8A8L9</accession>
<protein>
    <submittedName>
        <fullName evidence="1">Uncharacterized protein</fullName>
    </submittedName>
</protein>
<gene>
    <name evidence="1" type="ORF">I553_9240</name>
</gene>
<dbReference type="AlphaFoldDB" id="X8A8L9"/>
<comment type="caution">
    <text evidence="1">The sequence shown here is derived from an EMBL/GenBank/DDBJ whole genome shotgun (WGS) entry which is preliminary data.</text>
</comment>
<evidence type="ECO:0000313" key="1">
    <source>
        <dbReference type="EMBL" id="EUA27889.1"/>
    </source>
</evidence>
<reference evidence="1" key="1">
    <citation type="submission" date="2014-01" db="EMBL/GenBank/DDBJ databases">
        <authorList>
            <person name="Brown-Elliot B."/>
            <person name="Wallace R."/>
            <person name="Lenaerts A."/>
            <person name="Ordway D."/>
            <person name="DeGroote M.A."/>
            <person name="Parker T."/>
            <person name="Sizemore C."/>
            <person name="Tallon L.J."/>
            <person name="Sadzewicz L.K."/>
            <person name="Sengamalay N."/>
            <person name="Fraser C.M."/>
            <person name="Hine E."/>
            <person name="Shefchek K.A."/>
            <person name="Das S.P."/>
            <person name="Tettelin H."/>
        </authorList>
    </citation>
    <scope>NUCLEOTIDE SEQUENCE [LARGE SCALE GENOMIC DNA]</scope>
    <source>
        <strain evidence="1">4042</strain>
    </source>
</reference>
<name>X8A8L9_MYCXE</name>
<proteinExistence type="predicted"/>
<organism evidence="1">
    <name type="scientific">Mycobacterium xenopi 4042</name>
    <dbReference type="NCBI Taxonomy" id="1299334"/>
    <lineage>
        <taxon>Bacteria</taxon>
        <taxon>Bacillati</taxon>
        <taxon>Actinomycetota</taxon>
        <taxon>Actinomycetes</taxon>
        <taxon>Mycobacteriales</taxon>
        <taxon>Mycobacteriaceae</taxon>
        <taxon>Mycobacterium</taxon>
    </lineage>
</organism>